<dbReference type="PROSITE" id="PS51257">
    <property type="entry name" value="PROKAR_LIPOPROTEIN"/>
    <property type="match status" value="1"/>
</dbReference>
<dbReference type="OrthoDB" id="2678624at2"/>
<dbReference type="Proteomes" id="UP000247476">
    <property type="component" value="Unassembled WGS sequence"/>
</dbReference>
<accession>A0A2V5KW63</accession>
<evidence type="ECO:0000313" key="4">
    <source>
        <dbReference type="Proteomes" id="UP000247476"/>
    </source>
</evidence>
<keyword evidence="2" id="KW-0732">Signal</keyword>
<protein>
    <submittedName>
        <fullName evidence="3">DUF4309 domain-containing protein</fullName>
    </submittedName>
</protein>
<proteinExistence type="predicted"/>
<feature type="signal peptide" evidence="2">
    <location>
        <begin position="1"/>
        <end position="29"/>
    </location>
</feature>
<name>A0A2V5KW63_9BACL</name>
<feature type="compositionally biased region" description="Polar residues" evidence="1">
    <location>
        <begin position="63"/>
        <end position="72"/>
    </location>
</feature>
<keyword evidence="4" id="KW-1185">Reference proteome</keyword>
<sequence>MTISRNVRLWAAAATIGALLAGCETSKHAVEPPPAKPIDSALLPGTATPEQSLLSQPPALAPDSNNSAQTVTPPDAKPPAKEAHPVPPDKKVETASDSKPPASKPGTSEIESYNAKKPALMGIRLTDTRSGVTQKFGEPVSEYVMEDERDPISVVEYEGFAVGFNAGKTVEFIEITSKDVNPGLNGLRLGQKVKDAETALGKPDTNTNFALHYKAGGTILKLDVDPKTETIQSIKLFADAK</sequence>
<feature type="chain" id="PRO_5039230208" evidence="2">
    <location>
        <begin position="30"/>
        <end position="241"/>
    </location>
</feature>
<gene>
    <name evidence="3" type="ORF">DLM86_05860</name>
</gene>
<dbReference type="AlphaFoldDB" id="A0A2V5KW63"/>
<dbReference type="RefSeq" id="WP_110839025.1">
    <property type="nucleotide sequence ID" value="NZ_QJVJ01000002.1"/>
</dbReference>
<evidence type="ECO:0000256" key="2">
    <source>
        <dbReference type="SAM" id="SignalP"/>
    </source>
</evidence>
<evidence type="ECO:0000313" key="3">
    <source>
        <dbReference type="EMBL" id="PYI56497.1"/>
    </source>
</evidence>
<dbReference type="EMBL" id="QJVJ01000002">
    <property type="protein sequence ID" value="PYI56497.1"/>
    <property type="molecule type" value="Genomic_DNA"/>
</dbReference>
<reference evidence="3 4" key="1">
    <citation type="submission" date="2018-05" db="EMBL/GenBank/DDBJ databases">
        <title>Paenibacillus flagellatus sp. nov., isolated from selenium mineral soil.</title>
        <authorList>
            <person name="Dai X."/>
        </authorList>
    </citation>
    <scope>NUCLEOTIDE SEQUENCE [LARGE SCALE GENOMIC DNA]</scope>
    <source>
        <strain evidence="3 4">DXL2</strain>
    </source>
</reference>
<feature type="region of interest" description="Disordered" evidence="1">
    <location>
        <begin position="27"/>
        <end position="115"/>
    </location>
</feature>
<comment type="caution">
    <text evidence="3">The sequence shown here is derived from an EMBL/GenBank/DDBJ whole genome shotgun (WGS) entry which is preliminary data.</text>
</comment>
<evidence type="ECO:0000256" key="1">
    <source>
        <dbReference type="SAM" id="MobiDB-lite"/>
    </source>
</evidence>
<organism evidence="3 4">
    <name type="scientific">Paenibacillus flagellatus</name>
    <dbReference type="NCBI Taxonomy" id="2211139"/>
    <lineage>
        <taxon>Bacteria</taxon>
        <taxon>Bacillati</taxon>
        <taxon>Bacillota</taxon>
        <taxon>Bacilli</taxon>
        <taxon>Bacillales</taxon>
        <taxon>Paenibacillaceae</taxon>
        <taxon>Paenibacillus</taxon>
    </lineage>
</organism>
<feature type="compositionally biased region" description="Basic and acidic residues" evidence="1">
    <location>
        <begin position="78"/>
        <end position="96"/>
    </location>
</feature>